<dbReference type="AlphaFoldDB" id="A0A4Y7SYH7"/>
<sequence length="68" mass="7790">LDDTDIPHRTKVAQLITEAFAREYQKMVQEITTSIGRVAFTSDIWSRRNLQSYMAVTAHYLIKTSSGK</sequence>
<comment type="caution">
    <text evidence="1">The sequence shown here is derived from an EMBL/GenBank/DDBJ whole genome shotgun (WGS) entry which is preliminary data.</text>
</comment>
<evidence type="ECO:0008006" key="3">
    <source>
        <dbReference type="Google" id="ProtNLM"/>
    </source>
</evidence>
<feature type="non-terminal residue" evidence="1">
    <location>
        <position position="68"/>
    </location>
</feature>
<evidence type="ECO:0000313" key="1">
    <source>
        <dbReference type="EMBL" id="TEB26684.1"/>
    </source>
</evidence>
<gene>
    <name evidence="1" type="ORF">FA13DRAFT_1608436</name>
</gene>
<accession>A0A4Y7SYH7</accession>
<reference evidence="1 2" key="1">
    <citation type="journal article" date="2019" name="Nat. Ecol. Evol.">
        <title>Megaphylogeny resolves global patterns of mushroom evolution.</title>
        <authorList>
            <person name="Varga T."/>
            <person name="Krizsan K."/>
            <person name="Foldi C."/>
            <person name="Dima B."/>
            <person name="Sanchez-Garcia M."/>
            <person name="Sanchez-Ramirez S."/>
            <person name="Szollosi G.J."/>
            <person name="Szarkandi J.G."/>
            <person name="Papp V."/>
            <person name="Albert L."/>
            <person name="Andreopoulos W."/>
            <person name="Angelini C."/>
            <person name="Antonin V."/>
            <person name="Barry K.W."/>
            <person name="Bougher N.L."/>
            <person name="Buchanan P."/>
            <person name="Buyck B."/>
            <person name="Bense V."/>
            <person name="Catcheside P."/>
            <person name="Chovatia M."/>
            <person name="Cooper J."/>
            <person name="Damon W."/>
            <person name="Desjardin D."/>
            <person name="Finy P."/>
            <person name="Geml J."/>
            <person name="Haridas S."/>
            <person name="Hughes K."/>
            <person name="Justo A."/>
            <person name="Karasinski D."/>
            <person name="Kautmanova I."/>
            <person name="Kiss B."/>
            <person name="Kocsube S."/>
            <person name="Kotiranta H."/>
            <person name="LaButti K.M."/>
            <person name="Lechner B.E."/>
            <person name="Liimatainen K."/>
            <person name="Lipzen A."/>
            <person name="Lukacs Z."/>
            <person name="Mihaltcheva S."/>
            <person name="Morgado L.N."/>
            <person name="Niskanen T."/>
            <person name="Noordeloos M.E."/>
            <person name="Ohm R.A."/>
            <person name="Ortiz-Santana B."/>
            <person name="Ovrebo C."/>
            <person name="Racz N."/>
            <person name="Riley R."/>
            <person name="Savchenko A."/>
            <person name="Shiryaev A."/>
            <person name="Soop K."/>
            <person name="Spirin V."/>
            <person name="Szebenyi C."/>
            <person name="Tomsovsky M."/>
            <person name="Tulloss R.E."/>
            <person name="Uehling J."/>
            <person name="Grigoriev I.V."/>
            <person name="Vagvolgyi C."/>
            <person name="Papp T."/>
            <person name="Martin F.M."/>
            <person name="Miettinen O."/>
            <person name="Hibbett D.S."/>
            <person name="Nagy L.G."/>
        </authorList>
    </citation>
    <scope>NUCLEOTIDE SEQUENCE [LARGE SCALE GENOMIC DNA]</scope>
    <source>
        <strain evidence="1 2">FP101781</strain>
    </source>
</reference>
<name>A0A4Y7SYH7_COPMI</name>
<feature type="non-terminal residue" evidence="1">
    <location>
        <position position="1"/>
    </location>
</feature>
<protein>
    <recommendedName>
        <fullName evidence="3">DUF659 domain-containing protein</fullName>
    </recommendedName>
</protein>
<organism evidence="1 2">
    <name type="scientific">Coprinellus micaceus</name>
    <name type="common">Glistening ink-cap mushroom</name>
    <name type="synonym">Coprinus micaceus</name>
    <dbReference type="NCBI Taxonomy" id="71717"/>
    <lineage>
        <taxon>Eukaryota</taxon>
        <taxon>Fungi</taxon>
        <taxon>Dikarya</taxon>
        <taxon>Basidiomycota</taxon>
        <taxon>Agaricomycotina</taxon>
        <taxon>Agaricomycetes</taxon>
        <taxon>Agaricomycetidae</taxon>
        <taxon>Agaricales</taxon>
        <taxon>Agaricineae</taxon>
        <taxon>Psathyrellaceae</taxon>
        <taxon>Coprinellus</taxon>
    </lineage>
</organism>
<proteinExistence type="predicted"/>
<dbReference type="Proteomes" id="UP000298030">
    <property type="component" value="Unassembled WGS sequence"/>
</dbReference>
<keyword evidence="2" id="KW-1185">Reference proteome</keyword>
<evidence type="ECO:0000313" key="2">
    <source>
        <dbReference type="Proteomes" id="UP000298030"/>
    </source>
</evidence>
<dbReference type="EMBL" id="QPFP01000046">
    <property type="protein sequence ID" value="TEB26684.1"/>
    <property type="molecule type" value="Genomic_DNA"/>
</dbReference>
<dbReference type="OrthoDB" id="1607513at2759"/>